<dbReference type="EMBL" id="JBHSGP010000004">
    <property type="protein sequence ID" value="MFC4720925.1"/>
    <property type="molecule type" value="Genomic_DNA"/>
</dbReference>
<keyword evidence="1" id="KW-0732">Signal</keyword>
<proteinExistence type="predicted"/>
<dbReference type="Gene3D" id="3.10.450.50">
    <property type="match status" value="1"/>
</dbReference>
<dbReference type="Proteomes" id="UP001595953">
    <property type="component" value="Unassembled WGS sequence"/>
</dbReference>
<gene>
    <name evidence="2" type="ORF">ACFO5O_01220</name>
</gene>
<sequence length="173" mass="19764">MKNTRLLLLVLLGISGLAYEQSVNTLKEINTTWDKFALAYETLDGQLFADIHAKQLIRISGGQRISDYEAYCSSNSARFQNAKSNGVTNTIAFRFFERIHNDSIASERGIYQLVRTANGASQTYYGQFHVLFKNIENQWLIIMDYDSTEGNTIDETDYLKAYAIDDFDPFVKE</sequence>
<evidence type="ECO:0000313" key="2">
    <source>
        <dbReference type="EMBL" id="MFC4720925.1"/>
    </source>
</evidence>
<dbReference type="RefSeq" id="WP_387960145.1">
    <property type="nucleotide sequence ID" value="NZ_JBHSGP010000004.1"/>
</dbReference>
<keyword evidence="3" id="KW-1185">Reference proteome</keyword>
<accession>A0ABV9MZC9</accession>
<feature type="signal peptide" evidence="1">
    <location>
        <begin position="1"/>
        <end position="20"/>
    </location>
</feature>
<protein>
    <recommendedName>
        <fullName evidence="4">Nuclear transport factor 2 family protein</fullName>
    </recommendedName>
</protein>
<organism evidence="2 3">
    <name type="scientific">Geojedonia litorea</name>
    <dbReference type="NCBI Taxonomy" id="1268269"/>
    <lineage>
        <taxon>Bacteria</taxon>
        <taxon>Pseudomonadati</taxon>
        <taxon>Bacteroidota</taxon>
        <taxon>Flavobacteriia</taxon>
        <taxon>Flavobacteriales</taxon>
        <taxon>Flavobacteriaceae</taxon>
        <taxon>Geojedonia</taxon>
    </lineage>
</organism>
<dbReference type="SUPFAM" id="SSF54427">
    <property type="entry name" value="NTF2-like"/>
    <property type="match status" value="1"/>
</dbReference>
<name>A0ABV9MZC9_9FLAO</name>
<feature type="chain" id="PRO_5046910515" description="Nuclear transport factor 2 family protein" evidence="1">
    <location>
        <begin position="21"/>
        <end position="173"/>
    </location>
</feature>
<evidence type="ECO:0000313" key="3">
    <source>
        <dbReference type="Proteomes" id="UP001595953"/>
    </source>
</evidence>
<evidence type="ECO:0008006" key="4">
    <source>
        <dbReference type="Google" id="ProtNLM"/>
    </source>
</evidence>
<reference evidence="3" key="1">
    <citation type="journal article" date="2019" name="Int. J. Syst. Evol. Microbiol.">
        <title>The Global Catalogue of Microorganisms (GCM) 10K type strain sequencing project: providing services to taxonomists for standard genome sequencing and annotation.</title>
        <authorList>
            <consortium name="The Broad Institute Genomics Platform"/>
            <consortium name="The Broad Institute Genome Sequencing Center for Infectious Disease"/>
            <person name="Wu L."/>
            <person name="Ma J."/>
        </authorList>
    </citation>
    <scope>NUCLEOTIDE SEQUENCE [LARGE SCALE GENOMIC DNA]</scope>
    <source>
        <strain evidence="3">CCUG 63682</strain>
    </source>
</reference>
<comment type="caution">
    <text evidence="2">The sequence shown here is derived from an EMBL/GenBank/DDBJ whole genome shotgun (WGS) entry which is preliminary data.</text>
</comment>
<dbReference type="InterPro" id="IPR032710">
    <property type="entry name" value="NTF2-like_dom_sf"/>
</dbReference>
<evidence type="ECO:0000256" key="1">
    <source>
        <dbReference type="SAM" id="SignalP"/>
    </source>
</evidence>